<sequence>MRLAIFSDVHGNLPAIERMLTDAGAVDGYICLGDTVNYGPWSNECADLVASLPNVVSLRGNHEEYFLQGRYFGNHSIAREFFSVCYETFDRLDAISNLPSTYTLNGFVFSHTIKDQYIFADTPISLECNYVIGHSHRQFKISQPPFILYNPGSVGQNRQYINVINYLVADIDDMTFDLRSVLYDERVVIREMLRRHYPDTCISYYAKRPRL</sequence>
<dbReference type="PANTHER" id="PTHR42850:SF2">
    <property type="entry name" value="BLL5683 PROTEIN"/>
    <property type="match status" value="1"/>
</dbReference>
<evidence type="ECO:0000259" key="1">
    <source>
        <dbReference type="Pfam" id="PF00149"/>
    </source>
</evidence>
<dbReference type="InterPro" id="IPR029052">
    <property type="entry name" value="Metallo-depent_PP-like"/>
</dbReference>
<dbReference type="Proteomes" id="UP001596337">
    <property type="component" value="Unassembled WGS sequence"/>
</dbReference>
<accession>A0ABW2BZ51</accession>
<keyword evidence="3" id="KW-1185">Reference proteome</keyword>
<dbReference type="InterPro" id="IPR050126">
    <property type="entry name" value="Ap4A_hydrolase"/>
</dbReference>
<feature type="domain" description="Calcineurin-like phosphoesterase" evidence="1">
    <location>
        <begin position="1"/>
        <end position="107"/>
    </location>
</feature>
<dbReference type="EMBL" id="JBHSXX010000001">
    <property type="protein sequence ID" value="MFC6867908.1"/>
    <property type="molecule type" value="Genomic_DNA"/>
</dbReference>
<comment type="caution">
    <text evidence="2">The sequence shown here is derived from an EMBL/GenBank/DDBJ whole genome shotgun (WGS) entry which is preliminary data.</text>
</comment>
<dbReference type="Pfam" id="PF00149">
    <property type="entry name" value="Metallophos"/>
    <property type="match status" value="1"/>
</dbReference>
<dbReference type="InterPro" id="IPR004843">
    <property type="entry name" value="Calcineurin-like_PHP"/>
</dbReference>
<dbReference type="PANTHER" id="PTHR42850">
    <property type="entry name" value="METALLOPHOSPHOESTERASE"/>
    <property type="match status" value="1"/>
</dbReference>
<gene>
    <name evidence="2" type="ORF">ACFQGD_12185</name>
</gene>
<name>A0ABW2BZ51_9PSEU</name>
<dbReference type="SUPFAM" id="SSF56300">
    <property type="entry name" value="Metallo-dependent phosphatases"/>
    <property type="match status" value="1"/>
</dbReference>
<dbReference type="PIRSF" id="PIRSF000883">
    <property type="entry name" value="Pesterase_MJ0912"/>
    <property type="match status" value="1"/>
</dbReference>
<protein>
    <submittedName>
        <fullName evidence="2">Metallophosphoesterase family protein</fullName>
    </submittedName>
</protein>
<evidence type="ECO:0000313" key="3">
    <source>
        <dbReference type="Proteomes" id="UP001596337"/>
    </source>
</evidence>
<proteinExistence type="predicted"/>
<reference evidence="3" key="1">
    <citation type="journal article" date="2019" name="Int. J. Syst. Evol. Microbiol.">
        <title>The Global Catalogue of Microorganisms (GCM) 10K type strain sequencing project: providing services to taxonomists for standard genome sequencing and annotation.</title>
        <authorList>
            <consortium name="The Broad Institute Genomics Platform"/>
            <consortium name="The Broad Institute Genome Sequencing Center for Infectious Disease"/>
            <person name="Wu L."/>
            <person name="Ma J."/>
        </authorList>
    </citation>
    <scope>NUCLEOTIDE SEQUENCE [LARGE SCALE GENOMIC DNA]</scope>
    <source>
        <strain evidence="3">KCTC 32255</strain>
    </source>
</reference>
<dbReference type="RefSeq" id="WP_345396231.1">
    <property type="nucleotide sequence ID" value="NZ_BAABLA010000025.1"/>
</dbReference>
<dbReference type="Gene3D" id="3.60.21.10">
    <property type="match status" value="1"/>
</dbReference>
<organism evidence="2 3">
    <name type="scientific">Haloechinothrix salitolerans</name>
    <dbReference type="NCBI Taxonomy" id="926830"/>
    <lineage>
        <taxon>Bacteria</taxon>
        <taxon>Bacillati</taxon>
        <taxon>Actinomycetota</taxon>
        <taxon>Actinomycetes</taxon>
        <taxon>Pseudonocardiales</taxon>
        <taxon>Pseudonocardiaceae</taxon>
        <taxon>Haloechinothrix</taxon>
    </lineage>
</organism>
<dbReference type="InterPro" id="IPR011152">
    <property type="entry name" value="Pesterase_MJ0912"/>
</dbReference>
<evidence type="ECO:0000313" key="2">
    <source>
        <dbReference type="EMBL" id="MFC6867908.1"/>
    </source>
</evidence>